<proteinExistence type="predicted"/>
<accession>A0AAD4T9X6</accession>
<dbReference type="AlphaFoldDB" id="A0AAD4T9X6"/>
<organism evidence="1 2">
    <name type="scientific">Papaver atlanticum</name>
    <dbReference type="NCBI Taxonomy" id="357466"/>
    <lineage>
        <taxon>Eukaryota</taxon>
        <taxon>Viridiplantae</taxon>
        <taxon>Streptophyta</taxon>
        <taxon>Embryophyta</taxon>
        <taxon>Tracheophyta</taxon>
        <taxon>Spermatophyta</taxon>
        <taxon>Magnoliopsida</taxon>
        <taxon>Ranunculales</taxon>
        <taxon>Papaveraceae</taxon>
        <taxon>Papaveroideae</taxon>
        <taxon>Papaver</taxon>
    </lineage>
</organism>
<reference evidence="1" key="1">
    <citation type="submission" date="2022-04" db="EMBL/GenBank/DDBJ databases">
        <title>A functionally conserved STORR gene fusion in Papaver species that diverged 16.8 million years ago.</title>
        <authorList>
            <person name="Catania T."/>
        </authorList>
    </citation>
    <scope>NUCLEOTIDE SEQUENCE</scope>
    <source>
        <strain evidence="1">S-188037</strain>
    </source>
</reference>
<evidence type="ECO:0000313" key="2">
    <source>
        <dbReference type="Proteomes" id="UP001202328"/>
    </source>
</evidence>
<comment type="caution">
    <text evidence="1">The sequence shown here is derived from an EMBL/GenBank/DDBJ whole genome shotgun (WGS) entry which is preliminary data.</text>
</comment>
<sequence>MTMEVLCCSCSIKLNIPLISSYNNEGFGLDTLILVLLVSGQRRLIAQCIKWTWIWFTLQFPGEDLELRRWILEIPLCNAVRLLIFWVVATTR</sequence>
<gene>
    <name evidence="1" type="ORF">MKW98_008564</name>
</gene>
<dbReference type="Proteomes" id="UP001202328">
    <property type="component" value="Unassembled WGS sequence"/>
</dbReference>
<dbReference type="EMBL" id="JAJJMB010002922">
    <property type="protein sequence ID" value="KAI3950119.1"/>
    <property type="molecule type" value="Genomic_DNA"/>
</dbReference>
<name>A0AAD4T9X6_9MAGN</name>
<protein>
    <submittedName>
        <fullName evidence="1">Uncharacterized protein</fullName>
    </submittedName>
</protein>
<keyword evidence="2" id="KW-1185">Reference proteome</keyword>
<evidence type="ECO:0000313" key="1">
    <source>
        <dbReference type="EMBL" id="KAI3950119.1"/>
    </source>
</evidence>